<feature type="transmembrane region" description="Helical" evidence="2">
    <location>
        <begin position="147"/>
        <end position="176"/>
    </location>
</feature>
<name>A0ABY8C1M4_9MICO</name>
<feature type="region of interest" description="Disordered" evidence="1">
    <location>
        <begin position="60"/>
        <end position="85"/>
    </location>
</feature>
<evidence type="ECO:0000313" key="4">
    <source>
        <dbReference type="EMBL" id="WEG10349.1"/>
    </source>
</evidence>
<organism evidence="4 5">
    <name type="scientific">Microbacterium horticulturae</name>
    <dbReference type="NCBI Taxonomy" id="3028316"/>
    <lineage>
        <taxon>Bacteria</taxon>
        <taxon>Bacillati</taxon>
        <taxon>Actinomycetota</taxon>
        <taxon>Actinomycetes</taxon>
        <taxon>Micrococcales</taxon>
        <taxon>Microbacteriaceae</taxon>
        <taxon>Microbacterium</taxon>
    </lineage>
</organism>
<dbReference type="Pfam" id="PF10708">
    <property type="entry name" value="DUF2510"/>
    <property type="match status" value="1"/>
</dbReference>
<dbReference type="Pfam" id="PF05656">
    <property type="entry name" value="DUF805"/>
    <property type="match status" value="1"/>
</dbReference>
<feature type="transmembrane region" description="Helical" evidence="2">
    <location>
        <begin position="188"/>
        <end position="213"/>
    </location>
</feature>
<dbReference type="Proteomes" id="UP001214553">
    <property type="component" value="Chromosome"/>
</dbReference>
<gene>
    <name evidence="4" type="ORF">PU630_07320</name>
</gene>
<feature type="domain" description="DUF2510" evidence="3">
    <location>
        <begin position="10"/>
        <end position="42"/>
    </location>
</feature>
<reference evidence="4 5" key="1">
    <citation type="submission" date="2023-03" db="EMBL/GenBank/DDBJ databases">
        <title>Genome sequence of Microbacterium sp. KACC 23027.</title>
        <authorList>
            <person name="Kim S."/>
            <person name="Heo J."/>
            <person name="Kwon S.-W."/>
        </authorList>
    </citation>
    <scope>NUCLEOTIDE SEQUENCE [LARGE SCALE GENOMIC DNA]</scope>
    <source>
        <strain evidence="4 5">KACC 23027</strain>
    </source>
</reference>
<keyword evidence="2" id="KW-1133">Transmembrane helix</keyword>
<keyword evidence="5" id="KW-1185">Reference proteome</keyword>
<evidence type="ECO:0000256" key="2">
    <source>
        <dbReference type="SAM" id="Phobius"/>
    </source>
</evidence>
<evidence type="ECO:0000313" key="5">
    <source>
        <dbReference type="Proteomes" id="UP001214553"/>
    </source>
</evidence>
<feature type="transmembrane region" description="Helical" evidence="2">
    <location>
        <begin position="220"/>
        <end position="241"/>
    </location>
</feature>
<evidence type="ECO:0000259" key="3">
    <source>
        <dbReference type="Pfam" id="PF10708"/>
    </source>
</evidence>
<protein>
    <submittedName>
        <fullName evidence="4">DUF805 domain-containing protein</fullName>
    </submittedName>
</protein>
<sequence>MSTPSSLPPAGWYPDPQGGDGQRWWNGVAWSSETRAAQPEVPAAPAQPAYPVGQQAYQTTQGYPGTQQGYPGTQQGYPGTQQGYPGAQQPYAAQPGYAGYAAPAALPVGMWRSPEDDRPVVRSLADAIRTVFSKYATFTGRAGRAEYWWWILANYAVFLVLYIIGLVIILSATAGIAAGNTSTAGVSLIGSALFMLAGLWELALFIPTLAVLVRRLRDAGFAWGFVFLALVPFGSIAVLVMTCLPSKFPER</sequence>
<dbReference type="PANTHER" id="PTHR34980:SF2">
    <property type="entry name" value="INNER MEMBRANE PROTEIN YHAH-RELATED"/>
    <property type="match status" value="1"/>
</dbReference>
<dbReference type="RefSeq" id="WP_275279704.1">
    <property type="nucleotide sequence ID" value="NZ_CP119108.1"/>
</dbReference>
<keyword evidence="2" id="KW-0472">Membrane</keyword>
<dbReference type="PANTHER" id="PTHR34980">
    <property type="entry name" value="INNER MEMBRANE PROTEIN-RELATED-RELATED"/>
    <property type="match status" value="1"/>
</dbReference>
<dbReference type="InterPro" id="IPR008523">
    <property type="entry name" value="DUF805"/>
</dbReference>
<dbReference type="EMBL" id="CP119108">
    <property type="protein sequence ID" value="WEG10349.1"/>
    <property type="molecule type" value="Genomic_DNA"/>
</dbReference>
<feature type="region of interest" description="Disordered" evidence="1">
    <location>
        <begin position="1"/>
        <end position="22"/>
    </location>
</feature>
<keyword evidence="2" id="KW-0812">Transmembrane</keyword>
<accession>A0ABY8C1M4</accession>
<dbReference type="InterPro" id="IPR018929">
    <property type="entry name" value="DUF2510"/>
</dbReference>
<evidence type="ECO:0000256" key="1">
    <source>
        <dbReference type="SAM" id="MobiDB-lite"/>
    </source>
</evidence>
<proteinExistence type="predicted"/>